<evidence type="ECO:0000256" key="2">
    <source>
        <dbReference type="ARBA" id="ARBA00023136"/>
    </source>
</evidence>
<dbReference type="PANTHER" id="PTHR30329">
    <property type="entry name" value="STATOR ELEMENT OF FLAGELLAR MOTOR COMPLEX"/>
    <property type="match status" value="1"/>
</dbReference>
<comment type="subcellular location">
    <subcellularLocation>
        <location evidence="1">Cell outer membrane</location>
    </subcellularLocation>
</comment>
<dbReference type="InterPro" id="IPR050330">
    <property type="entry name" value="Bact_OuterMem_StrucFunc"/>
</dbReference>
<dbReference type="CDD" id="cd07185">
    <property type="entry name" value="OmpA_C-like"/>
    <property type="match status" value="1"/>
</dbReference>
<dbReference type="RefSeq" id="WP_058029809.1">
    <property type="nucleotide sequence ID" value="NZ_CP013187.1"/>
</dbReference>
<keyword evidence="2 4" id="KW-0472">Membrane</keyword>
<dbReference type="PANTHER" id="PTHR30329:SF21">
    <property type="entry name" value="LIPOPROTEIN YIAD-RELATED"/>
    <property type="match status" value="1"/>
</dbReference>
<organism evidence="6 7">
    <name type="scientific">Pseudoalteromonas phenolica</name>
    <dbReference type="NCBI Taxonomy" id="161398"/>
    <lineage>
        <taxon>Bacteria</taxon>
        <taxon>Pseudomonadati</taxon>
        <taxon>Pseudomonadota</taxon>
        <taxon>Gammaproteobacteria</taxon>
        <taxon>Alteromonadales</taxon>
        <taxon>Pseudoalteromonadaceae</taxon>
        <taxon>Pseudoalteromonas</taxon>
    </lineage>
</organism>
<gene>
    <name evidence="6" type="ORF">PP2015_1625</name>
</gene>
<dbReference type="GO" id="GO:0009279">
    <property type="term" value="C:cell outer membrane"/>
    <property type="evidence" value="ECO:0007669"/>
    <property type="project" value="UniProtKB-SubCell"/>
</dbReference>
<evidence type="ECO:0000313" key="6">
    <source>
        <dbReference type="EMBL" id="ALO42127.1"/>
    </source>
</evidence>
<dbReference type="InterPro" id="IPR036737">
    <property type="entry name" value="OmpA-like_sf"/>
</dbReference>
<evidence type="ECO:0000313" key="7">
    <source>
        <dbReference type="Proteomes" id="UP000061457"/>
    </source>
</evidence>
<dbReference type="SUPFAM" id="SSF103088">
    <property type="entry name" value="OmpA-like"/>
    <property type="match status" value="1"/>
</dbReference>
<dbReference type="InterPro" id="IPR006665">
    <property type="entry name" value="OmpA-like"/>
</dbReference>
<keyword evidence="7" id="KW-1185">Reference proteome</keyword>
<dbReference type="PROSITE" id="PS51123">
    <property type="entry name" value="OMPA_2"/>
    <property type="match status" value="1"/>
</dbReference>
<dbReference type="InterPro" id="IPR006664">
    <property type="entry name" value="OMP_bac"/>
</dbReference>
<keyword evidence="3" id="KW-0998">Cell outer membrane</keyword>
<dbReference type="Pfam" id="PF00691">
    <property type="entry name" value="OmpA"/>
    <property type="match status" value="1"/>
</dbReference>
<dbReference type="PATRIC" id="fig|161398.10.peg.1650"/>
<evidence type="ECO:0000256" key="1">
    <source>
        <dbReference type="ARBA" id="ARBA00004442"/>
    </source>
</evidence>
<reference evidence="6 7" key="1">
    <citation type="submission" date="2015-11" db="EMBL/GenBank/DDBJ databases">
        <authorList>
            <person name="Zhang Y."/>
            <person name="Guo Z."/>
        </authorList>
    </citation>
    <scope>NUCLEOTIDE SEQUENCE [LARGE SCALE GENOMIC DNA]</scope>
    <source>
        <strain evidence="6 7">KCTC 12086</strain>
    </source>
</reference>
<dbReference type="OrthoDB" id="9804464at2"/>
<dbReference type="AlphaFoldDB" id="A0A0S2K235"/>
<dbReference type="PROSITE" id="PS51257">
    <property type="entry name" value="PROKAR_LIPOPROTEIN"/>
    <property type="match status" value="1"/>
</dbReference>
<sequence length="288" mass="33201">MRWIYLTLGLMFVSGCSTWPEQGKGGWAEEYHPDNETNSETWYASAPMHIANEYEHIQLKLDWLKVRGINKCLPAQVYQAEMLSNRIKRMLAAEMYSDAQADLRIFYHQLNLLQNHFEKVLRLTGCSLVKSESNRDESLKIIKQIKSLLNSDNQFAFDSFEVTPKYMTRLTQAADLLKLVPEIDLLLVGHTDKKGLDSDNFELAFKRAEKVKHWLTVYGVDVNSITTVTQGSLSPYSNENTDEVSRHSDRRVNAYILNAESQFDVETQRKPLTSWTDELIKEGVNDKK</sequence>
<dbReference type="Gene3D" id="3.30.1330.60">
    <property type="entry name" value="OmpA-like domain"/>
    <property type="match status" value="1"/>
</dbReference>
<proteinExistence type="predicted"/>
<dbReference type="STRING" id="161398.PP2015_1625"/>
<dbReference type="Proteomes" id="UP000061457">
    <property type="component" value="Chromosome I"/>
</dbReference>
<dbReference type="PRINTS" id="PR01021">
    <property type="entry name" value="OMPADOMAIN"/>
</dbReference>
<evidence type="ECO:0000256" key="3">
    <source>
        <dbReference type="ARBA" id="ARBA00023237"/>
    </source>
</evidence>
<dbReference type="KEGG" id="pphe:PP2015_1625"/>
<evidence type="ECO:0000256" key="4">
    <source>
        <dbReference type="PROSITE-ProRule" id="PRU00473"/>
    </source>
</evidence>
<feature type="domain" description="OmpA-like" evidence="5">
    <location>
        <begin position="142"/>
        <end position="260"/>
    </location>
</feature>
<protein>
    <submittedName>
        <fullName evidence="6">Outer membrane protein</fullName>
    </submittedName>
</protein>
<evidence type="ECO:0000259" key="5">
    <source>
        <dbReference type="PROSITE" id="PS51123"/>
    </source>
</evidence>
<dbReference type="EMBL" id="CP013187">
    <property type="protein sequence ID" value="ALO42127.1"/>
    <property type="molecule type" value="Genomic_DNA"/>
</dbReference>
<name>A0A0S2K235_9GAMM</name>
<accession>A0A0S2K235</accession>